<evidence type="ECO:0000256" key="6">
    <source>
        <dbReference type="ARBA" id="ARBA00023014"/>
    </source>
</evidence>
<keyword evidence="3" id="KW-0001">2Fe-2S</keyword>
<evidence type="ECO:0000313" key="12">
    <source>
        <dbReference type="EMBL" id="MBB4928797.1"/>
    </source>
</evidence>
<dbReference type="PROSITE" id="PS51296">
    <property type="entry name" value="RIESKE"/>
    <property type="match status" value="1"/>
</dbReference>
<dbReference type="RefSeq" id="WP_184946404.1">
    <property type="nucleotide sequence ID" value="NZ_JACHJV010000003.1"/>
</dbReference>
<evidence type="ECO:0000256" key="2">
    <source>
        <dbReference type="ARBA" id="ARBA00015816"/>
    </source>
</evidence>
<comment type="cofactor">
    <cofactor evidence="9">
        <name>[2Fe-2S] cluster</name>
        <dbReference type="ChEBI" id="CHEBI:190135"/>
    </cofactor>
</comment>
<comment type="caution">
    <text evidence="12">The sequence shown here is derived from an EMBL/GenBank/DDBJ whole genome shotgun (WGS) entry which is preliminary data.</text>
</comment>
<protein>
    <recommendedName>
        <fullName evidence="2">Cytochrome bc1 complex Rieske iron-sulfur subunit</fullName>
    </recommendedName>
    <alternativeName>
        <fullName evidence="8">Cytochrome bc1 reductase complex subunit QcrA</fullName>
    </alternativeName>
</protein>
<evidence type="ECO:0000256" key="4">
    <source>
        <dbReference type="ARBA" id="ARBA00022723"/>
    </source>
</evidence>
<dbReference type="PANTHER" id="PTHR10134">
    <property type="entry name" value="CYTOCHROME B-C1 COMPLEX SUBUNIT RIESKE, MITOCHONDRIAL"/>
    <property type="match status" value="1"/>
</dbReference>
<dbReference type="Gene3D" id="2.102.10.10">
    <property type="entry name" value="Rieske [2Fe-2S] iron-sulphur domain"/>
    <property type="match status" value="1"/>
</dbReference>
<evidence type="ECO:0000256" key="7">
    <source>
        <dbReference type="ARBA" id="ARBA00023157"/>
    </source>
</evidence>
<dbReference type="Proteomes" id="UP000540506">
    <property type="component" value="Unassembled WGS sequence"/>
</dbReference>
<evidence type="ECO:0000259" key="11">
    <source>
        <dbReference type="PROSITE" id="PS51296"/>
    </source>
</evidence>
<keyword evidence="6" id="KW-0411">Iron-sulfur</keyword>
<gene>
    <name evidence="12" type="ORF">FHR34_007894</name>
</gene>
<evidence type="ECO:0000256" key="1">
    <source>
        <dbReference type="ARBA" id="ARBA00002494"/>
    </source>
</evidence>
<reference evidence="12 13" key="1">
    <citation type="submission" date="2020-08" db="EMBL/GenBank/DDBJ databases">
        <title>Sequencing the genomes of 1000 actinobacteria strains.</title>
        <authorList>
            <person name="Klenk H.-P."/>
        </authorList>
    </citation>
    <scope>NUCLEOTIDE SEQUENCE [LARGE SCALE GENOMIC DNA]</scope>
    <source>
        <strain evidence="12 13">DSM 41654</strain>
    </source>
</reference>
<evidence type="ECO:0000256" key="10">
    <source>
        <dbReference type="SAM" id="MobiDB-lite"/>
    </source>
</evidence>
<dbReference type="InterPro" id="IPR036922">
    <property type="entry name" value="Rieske_2Fe-2S_sf"/>
</dbReference>
<dbReference type="GO" id="GO:0004497">
    <property type="term" value="F:monooxygenase activity"/>
    <property type="evidence" value="ECO:0007669"/>
    <property type="project" value="UniProtKB-ARBA"/>
</dbReference>
<dbReference type="InterPro" id="IPR017941">
    <property type="entry name" value="Rieske_2Fe-2S"/>
</dbReference>
<keyword evidence="5" id="KW-0408">Iron</keyword>
<name>A0A7W7VZH2_KITKI</name>
<dbReference type="GO" id="GO:0016705">
    <property type="term" value="F:oxidoreductase activity, acting on paired donors, with incorporation or reduction of molecular oxygen"/>
    <property type="evidence" value="ECO:0007669"/>
    <property type="project" value="UniProtKB-ARBA"/>
</dbReference>
<dbReference type="GO" id="GO:0051537">
    <property type="term" value="F:2 iron, 2 sulfur cluster binding"/>
    <property type="evidence" value="ECO:0007669"/>
    <property type="project" value="UniProtKB-KW"/>
</dbReference>
<evidence type="ECO:0000256" key="8">
    <source>
        <dbReference type="ARBA" id="ARBA00029586"/>
    </source>
</evidence>
<organism evidence="12 13">
    <name type="scientific">Kitasatospora kifunensis</name>
    <name type="common">Streptomyces kifunensis</name>
    <dbReference type="NCBI Taxonomy" id="58351"/>
    <lineage>
        <taxon>Bacteria</taxon>
        <taxon>Bacillati</taxon>
        <taxon>Actinomycetota</taxon>
        <taxon>Actinomycetes</taxon>
        <taxon>Kitasatosporales</taxon>
        <taxon>Streptomycetaceae</taxon>
        <taxon>Kitasatospora</taxon>
    </lineage>
</organism>
<keyword evidence="4" id="KW-0479">Metal-binding</keyword>
<dbReference type="SUPFAM" id="SSF50022">
    <property type="entry name" value="ISP domain"/>
    <property type="match status" value="1"/>
</dbReference>
<comment type="function">
    <text evidence="1">Iron-sulfur subunit of the cytochrome bc1 complex, an essential component of the respiratory electron transport chain required for ATP synthesis. The bc1 complex catalyzes the oxidation of menaquinol and the reduction of cytochrome c in the respiratory chain. The bc1 complex operates through a Q-cycle mechanism that couples electron transfer to generation of the proton gradient that drives ATP synthesis.</text>
</comment>
<proteinExistence type="predicted"/>
<evidence type="ECO:0000256" key="9">
    <source>
        <dbReference type="ARBA" id="ARBA00034078"/>
    </source>
</evidence>
<dbReference type="InterPro" id="IPR005805">
    <property type="entry name" value="Rieske_Fe-S_prot_C"/>
</dbReference>
<dbReference type="GO" id="GO:0046872">
    <property type="term" value="F:metal ion binding"/>
    <property type="evidence" value="ECO:0007669"/>
    <property type="project" value="UniProtKB-KW"/>
</dbReference>
<dbReference type="EMBL" id="JACHJV010000003">
    <property type="protein sequence ID" value="MBB4928797.1"/>
    <property type="molecule type" value="Genomic_DNA"/>
</dbReference>
<dbReference type="InterPro" id="IPR014349">
    <property type="entry name" value="Rieske_Fe-S_prot"/>
</dbReference>
<evidence type="ECO:0000256" key="3">
    <source>
        <dbReference type="ARBA" id="ARBA00022714"/>
    </source>
</evidence>
<dbReference type="AlphaFoldDB" id="A0A7W7VZH2"/>
<dbReference type="Pfam" id="PF00355">
    <property type="entry name" value="Rieske"/>
    <property type="match status" value="1"/>
</dbReference>
<evidence type="ECO:0000313" key="13">
    <source>
        <dbReference type="Proteomes" id="UP000540506"/>
    </source>
</evidence>
<keyword evidence="7" id="KW-1015">Disulfide bond</keyword>
<feature type="region of interest" description="Disordered" evidence="10">
    <location>
        <begin position="1"/>
        <end position="20"/>
    </location>
</feature>
<keyword evidence="13" id="KW-1185">Reference proteome</keyword>
<dbReference type="CDD" id="cd03467">
    <property type="entry name" value="Rieske"/>
    <property type="match status" value="1"/>
</dbReference>
<feature type="compositionally biased region" description="Polar residues" evidence="10">
    <location>
        <begin position="8"/>
        <end position="20"/>
    </location>
</feature>
<sequence>MAEKTETAAITESSTQSASAQPLVTTRRIALCGAGGAAALVLAGCSSSGSMGSDSSAASASSAPGAGMGASGAASTGASAESMASGSDSGSGSASGAVLGKAAGIPVGGGTVFAAAKVVVTQSTAGQYRGFSAVCTHRGCIVSQVANGVIMCPCHGSEFKIEDGSVAKGPATSALAPVPVKVQNGMLATDA</sequence>
<accession>A0A7W7VZH2</accession>
<evidence type="ECO:0000256" key="5">
    <source>
        <dbReference type="ARBA" id="ARBA00023004"/>
    </source>
</evidence>
<dbReference type="PRINTS" id="PR00162">
    <property type="entry name" value="RIESKE"/>
</dbReference>
<feature type="domain" description="Rieske" evidence="11">
    <location>
        <begin position="97"/>
        <end position="189"/>
    </location>
</feature>
<dbReference type="GO" id="GO:0016020">
    <property type="term" value="C:membrane"/>
    <property type="evidence" value="ECO:0007669"/>
    <property type="project" value="InterPro"/>
</dbReference>